<comment type="caution">
    <text evidence="2">The sequence shown here is derived from an EMBL/GenBank/DDBJ whole genome shotgun (WGS) entry which is preliminary data.</text>
</comment>
<feature type="compositionally biased region" description="Basic and acidic residues" evidence="1">
    <location>
        <begin position="123"/>
        <end position="145"/>
    </location>
</feature>
<keyword evidence="3" id="KW-1185">Reference proteome</keyword>
<evidence type="ECO:0000256" key="1">
    <source>
        <dbReference type="SAM" id="MobiDB-lite"/>
    </source>
</evidence>
<dbReference type="EMBL" id="CAJNRD030001120">
    <property type="protein sequence ID" value="CAG5093100.1"/>
    <property type="molecule type" value="Genomic_DNA"/>
</dbReference>
<name>A0A8J2HBL6_COTCN</name>
<protein>
    <submittedName>
        <fullName evidence="2">Uncharacterized protein</fullName>
    </submittedName>
</protein>
<evidence type="ECO:0000313" key="2">
    <source>
        <dbReference type="EMBL" id="CAG5093100.1"/>
    </source>
</evidence>
<accession>A0A8J2HBL6</accession>
<gene>
    <name evidence="2" type="ORF">HICCMSTLAB_LOCUS6583</name>
</gene>
<sequence length="244" mass="30034">MPGTFIYGNYIANNGTESSKKRRAEREQRELEEKRKREQEAREKEREKSEAQDREKREREEREKRECEEREERERVERETREREERELRDRLRHEITEQVRREIEARRVPNQEIVGPETDQEVQTRRERERREREQREQEERETRERLRREITEQVLRGIELNRQSNLAAQNPGMIVPAALPRENDEFRTRDLVRKWGVTFNGERDVLDFLERIDELTESYGFQKDKLVHCIPMLLREKAIPHF</sequence>
<organism evidence="2 3">
    <name type="scientific">Cotesia congregata</name>
    <name type="common">Parasitoid wasp</name>
    <name type="synonym">Apanteles congregatus</name>
    <dbReference type="NCBI Taxonomy" id="51543"/>
    <lineage>
        <taxon>Eukaryota</taxon>
        <taxon>Metazoa</taxon>
        <taxon>Ecdysozoa</taxon>
        <taxon>Arthropoda</taxon>
        <taxon>Hexapoda</taxon>
        <taxon>Insecta</taxon>
        <taxon>Pterygota</taxon>
        <taxon>Neoptera</taxon>
        <taxon>Endopterygota</taxon>
        <taxon>Hymenoptera</taxon>
        <taxon>Apocrita</taxon>
        <taxon>Ichneumonoidea</taxon>
        <taxon>Braconidae</taxon>
        <taxon>Microgastrinae</taxon>
        <taxon>Cotesia</taxon>
    </lineage>
</organism>
<evidence type="ECO:0000313" key="3">
    <source>
        <dbReference type="Proteomes" id="UP000786811"/>
    </source>
</evidence>
<proteinExistence type="predicted"/>
<dbReference type="OrthoDB" id="7992326at2759"/>
<feature type="region of interest" description="Disordered" evidence="1">
    <location>
        <begin position="1"/>
        <end position="88"/>
    </location>
</feature>
<dbReference type="Proteomes" id="UP000786811">
    <property type="component" value="Unassembled WGS sequence"/>
</dbReference>
<reference evidence="2" key="1">
    <citation type="submission" date="2021-04" db="EMBL/GenBank/DDBJ databases">
        <authorList>
            <person name="Chebbi M.A.C M."/>
        </authorList>
    </citation>
    <scope>NUCLEOTIDE SEQUENCE</scope>
</reference>
<feature type="compositionally biased region" description="Basic and acidic residues" evidence="1">
    <location>
        <begin position="24"/>
        <end position="88"/>
    </location>
</feature>
<feature type="region of interest" description="Disordered" evidence="1">
    <location>
        <begin position="111"/>
        <end position="145"/>
    </location>
</feature>
<dbReference type="AlphaFoldDB" id="A0A8J2HBL6"/>